<reference evidence="2" key="1">
    <citation type="submission" date="2022-12" db="EMBL/GenBank/DDBJ databases">
        <title>Marinomonas 15G1-11 sp. nov, isolated from marine algae.</title>
        <authorList>
            <person name="Butt M."/>
            <person name="Choi D.G."/>
            <person name="Kim J.M."/>
            <person name="Lee J.K."/>
            <person name="Baek J.H."/>
            <person name="Jeon C.O."/>
        </authorList>
    </citation>
    <scope>NUCLEOTIDE SEQUENCE</scope>
    <source>
        <strain evidence="2">15G1-11</strain>
    </source>
</reference>
<dbReference type="Gene3D" id="3.40.50.2300">
    <property type="match status" value="2"/>
</dbReference>
<keyword evidence="3" id="KW-1185">Reference proteome</keyword>
<comment type="caution">
    <text evidence="2">The sequence shown here is derived from an EMBL/GenBank/DDBJ whole genome shotgun (WGS) entry which is preliminary data.</text>
</comment>
<dbReference type="SUPFAM" id="SSF53822">
    <property type="entry name" value="Periplasmic binding protein-like I"/>
    <property type="match status" value="1"/>
</dbReference>
<dbReference type="EMBL" id="JAPUBN010000011">
    <property type="protein sequence ID" value="MCZ2720852.1"/>
    <property type="molecule type" value="Genomic_DNA"/>
</dbReference>
<evidence type="ECO:0000313" key="2">
    <source>
        <dbReference type="EMBL" id="MCZ2720852.1"/>
    </source>
</evidence>
<organism evidence="2 3">
    <name type="scientific">Marinomonas phaeophyticola</name>
    <dbReference type="NCBI Taxonomy" id="3004091"/>
    <lineage>
        <taxon>Bacteria</taxon>
        <taxon>Pseudomonadati</taxon>
        <taxon>Pseudomonadota</taxon>
        <taxon>Gammaproteobacteria</taxon>
        <taxon>Oceanospirillales</taxon>
        <taxon>Oceanospirillaceae</taxon>
        <taxon>Marinomonas</taxon>
    </lineage>
</organism>
<accession>A0ABT4JR35</accession>
<dbReference type="PANTHER" id="PTHR35271:SF1">
    <property type="entry name" value="ABC TRANSPORTER, SUBSTRATE-BINDING LIPOPROTEIN"/>
    <property type="match status" value="1"/>
</dbReference>
<evidence type="ECO:0000313" key="3">
    <source>
        <dbReference type="Proteomes" id="UP001149719"/>
    </source>
</evidence>
<dbReference type="PANTHER" id="PTHR35271">
    <property type="entry name" value="ABC TRANSPORTER, SUBSTRATE-BINDING LIPOPROTEIN-RELATED"/>
    <property type="match status" value="1"/>
</dbReference>
<dbReference type="Proteomes" id="UP001149719">
    <property type="component" value="Unassembled WGS sequence"/>
</dbReference>
<dbReference type="RefSeq" id="WP_269123067.1">
    <property type="nucleotide sequence ID" value="NZ_JAPUBN010000011.1"/>
</dbReference>
<dbReference type="CDD" id="cd06325">
    <property type="entry name" value="PBP1_ABC_unchar_transporter"/>
    <property type="match status" value="1"/>
</dbReference>
<name>A0ABT4JR35_9GAMM</name>
<keyword evidence="1" id="KW-0732">Signal</keyword>
<dbReference type="InterPro" id="IPR007487">
    <property type="entry name" value="ABC_transpt-TYRBP-like"/>
</dbReference>
<proteinExistence type="predicted"/>
<sequence>MRSLVLGLMMFLGGFMSTGAFADDGGANEVESEGLPKTIYMVVWRGCEEACEGFQSYLKDSGVSAKVIVRDANRNKSKLDSFVEEAKSLNPDLVITWGTSVSKGVIGTIEEYGNATKLGAIPVLFMIVADPIGANIVASYEDSGRKTVTGIRNRIPDEVQIRAMREYLPVKRVGVIYSEAELNSILNTENLDKLSKEMEFKLFKEVYVLDDKGVPFPGQFDELMASLSAKKVDVVYVGSSSYNLDHSDEFTEAALKYRLPVASAYDSMVTNSKALISVSNKYYRVGRFAGSQAKKILVDGKVPGELEVASLSQFSISINMSTAKAIDQYPPIQLIRFADLVNVQ</sequence>
<protein>
    <submittedName>
        <fullName evidence="2">ABC transporter substrate-binding protein</fullName>
    </submittedName>
</protein>
<feature type="chain" id="PRO_5046547473" evidence="1">
    <location>
        <begin position="23"/>
        <end position="344"/>
    </location>
</feature>
<dbReference type="Pfam" id="PF04392">
    <property type="entry name" value="ABC_sub_bind"/>
    <property type="match status" value="1"/>
</dbReference>
<feature type="signal peptide" evidence="1">
    <location>
        <begin position="1"/>
        <end position="22"/>
    </location>
</feature>
<gene>
    <name evidence="2" type="ORF">O1D97_04135</name>
</gene>
<dbReference type="InterPro" id="IPR028082">
    <property type="entry name" value="Peripla_BP_I"/>
</dbReference>
<evidence type="ECO:0000256" key="1">
    <source>
        <dbReference type="SAM" id="SignalP"/>
    </source>
</evidence>